<dbReference type="GeneID" id="111247876"/>
<dbReference type="RefSeq" id="XP_022655116.1">
    <property type="nucleotide sequence ID" value="XM_022799381.1"/>
</dbReference>
<reference evidence="2" key="1">
    <citation type="submission" date="2021-01" db="UniProtKB">
        <authorList>
            <consortium name="EnsemblMetazoa"/>
        </authorList>
    </citation>
    <scope>IDENTIFICATION</scope>
</reference>
<dbReference type="Proteomes" id="UP000594260">
    <property type="component" value="Unplaced"/>
</dbReference>
<dbReference type="EnsemblMetazoa" id="XM_022799381">
    <property type="protein sequence ID" value="XP_022655116"/>
    <property type="gene ID" value="LOC111247876"/>
</dbReference>
<organism evidence="2 3">
    <name type="scientific">Varroa destructor</name>
    <name type="common">Honeybee mite</name>
    <dbReference type="NCBI Taxonomy" id="109461"/>
    <lineage>
        <taxon>Eukaryota</taxon>
        <taxon>Metazoa</taxon>
        <taxon>Ecdysozoa</taxon>
        <taxon>Arthropoda</taxon>
        <taxon>Chelicerata</taxon>
        <taxon>Arachnida</taxon>
        <taxon>Acari</taxon>
        <taxon>Parasitiformes</taxon>
        <taxon>Mesostigmata</taxon>
        <taxon>Gamasina</taxon>
        <taxon>Dermanyssoidea</taxon>
        <taxon>Varroidae</taxon>
        <taxon>Varroa</taxon>
    </lineage>
</organism>
<sequence length="272" mass="29224">MMLQRKATRFSLTASLILSVAIFVLLTTKALALQVASKAYEPSSTASRLFMSPTSAPLLNDHTRPASPFRDVHARNLHSKLSSLSRDSSQRPSNLSSSYSSAIKVPIHRLPLVSITAPSAVSVSAITHSDETNQETIAGGGRSRGNGFGTGGMGKGGGSDFGDGGNGGDGGDINGGDESDGGNGSGGRGRDGHFQYAKLPQVDTYEFGFRKGNLYNFIERHESRHGPRFRTNVLWGDKRGGYGEHYWEYNHMEITPTPTTPGYSEYNVSSQY</sequence>
<feature type="region of interest" description="Disordered" evidence="1">
    <location>
        <begin position="132"/>
        <end position="194"/>
    </location>
</feature>
<evidence type="ECO:0000256" key="1">
    <source>
        <dbReference type="SAM" id="MobiDB-lite"/>
    </source>
</evidence>
<evidence type="ECO:0000313" key="3">
    <source>
        <dbReference type="Proteomes" id="UP000594260"/>
    </source>
</evidence>
<evidence type="ECO:0000313" key="2">
    <source>
        <dbReference type="EnsemblMetazoa" id="XP_022655116"/>
    </source>
</evidence>
<dbReference type="AlphaFoldDB" id="A0A7M7JP44"/>
<name>A0A7M7JP44_VARDE</name>
<feature type="compositionally biased region" description="Gly residues" evidence="1">
    <location>
        <begin position="138"/>
        <end position="174"/>
    </location>
</feature>
<accession>A0A7M7JP44</accession>
<proteinExistence type="predicted"/>
<protein>
    <submittedName>
        <fullName evidence="2">Uncharacterized protein</fullName>
    </submittedName>
</protein>
<keyword evidence="3" id="KW-1185">Reference proteome</keyword>